<dbReference type="GO" id="GO:0016491">
    <property type="term" value="F:oxidoreductase activity"/>
    <property type="evidence" value="ECO:0007669"/>
    <property type="project" value="InterPro"/>
</dbReference>
<evidence type="ECO:0000313" key="2">
    <source>
        <dbReference type="EMBL" id="OCL08827.1"/>
    </source>
</evidence>
<evidence type="ECO:0000313" key="3">
    <source>
        <dbReference type="Proteomes" id="UP000250140"/>
    </source>
</evidence>
<gene>
    <name evidence="2" type="ORF">AOQ84DRAFT_292358</name>
</gene>
<dbReference type="OrthoDB" id="6361347at2759"/>
<reference evidence="2 3" key="1">
    <citation type="journal article" date="2016" name="Nat. Commun.">
        <title>Ectomycorrhizal ecology is imprinted in the genome of the dominant symbiotic fungus Cenococcum geophilum.</title>
        <authorList>
            <consortium name="DOE Joint Genome Institute"/>
            <person name="Peter M."/>
            <person name="Kohler A."/>
            <person name="Ohm R.A."/>
            <person name="Kuo A."/>
            <person name="Krutzmann J."/>
            <person name="Morin E."/>
            <person name="Arend M."/>
            <person name="Barry K.W."/>
            <person name="Binder M."/>
            <person name="Choi C."/>
            <person name="Clum A."/>
            <person name="Copeland A."/>
            <person name="Grisel N."/>
            <person name="Haridas S."/>
            <person name="Kipfer T."/>
            <person name="LaButti K."/>
            <person name="Lindquist E."/>
            <person name="Lipzen A."/>
            <person name="Maire R."/>
            <person name="Meier B."/>
            <person name="Mihaltcheva S."/>
            <person name="Molinier V."/>
            <person name="Murat C."/>
            <person name="Poggeler S."/>
            <person name="Quandt C.A."/>
            <person name="Sperisen C."/>
            <person name="Tritt A."/>
            <person name="Tisserant E."/>
            <person name="Crous P.W."/>
            <person name="Henrissat B."/>
            <person name="Nehls U."/>
            <person name="Egli S."/>
            <person name="Spatafora J.W."/>
            <person name="Grigoriev I.V."/>
            <person name="Martin F.M."/>
        </authorList>
    </citation>
    <scope>NUCLEOTIDE SEQUENCE [LARGE SCALE GENOMIC DNA]</scope>
    <source>
        <strain evidence="2 3">CBS 207.34</strain>
    </source>
</reference>
<dbReference type="PANTHER" id="PTHR37539:SF1">
    <property type="entry name" value="ER-BOUND OXYGENASE MPAB_MPAB'_RUBBER OXYGENASE CATALYTIC DOMAIN-CONTAINING PROTEIN"/>
    <property type="match status" value="1"/>
</dbReference>
<dbReference type="AlphaFoldDB" id="A0A8E2F1G3"/>
<dbReference type="InterPro" id="IPR037473">
    <property type="entry name" value="Lcp-like"/>
</dbReference>
<sequence>SLLYFSLSSGFSSPRVSRILNIASYLVPPMGSTPEGQSPRINKESNDRSFQRLMETTQWLVDCMSEGAMESKGAGWSSTVRVRLLHTMMRQRILEKSKREWETKGFSQYNEESDRIPISQEDMVSTPNSFTSAPLFCMAKMGIAPLPQECEDWTALWRAIGYYFGIKEDILNHHFSNWQTNKYIGASNIQLIPENPCSDAYITPATLPVLFCICSRWPVPFNFAQHCTGARHLMGKTLSDWLSVPRTTFRDEVEYKIGMTLTNLPPRFARIYRKGWDMKRRDAMRRSVESAIRYELGNRKSHYPQLPRSVLIPRRIEQI</sequence>
<dbReference type="EMBL" id="KV749579">
    <property type="protein sequence ID" value="OCL08827.1"/>
    <property type="molecule type" value="Genomic_DNA"/>
</dbReference>
<keyword evidence="3" id="KW-1185">Reference proteome</keyword>
<evidence type="ECO:0000259" key="1">
    <source>
        <dbReference type="Pfam" id="PF09995"/>
    </source>
</evidence>
<protein>
    <recommendedName>
        <fullName evidence="1">ER-bound oxygenase mpaB/mpaB'/Rubber oxygenase catalytic domain-containing protein</fullName>
    </recommendedName>
</protein>
<dbReference type="Proteomes" id="UP000250140">
    <property type="component" value="Unassembled WGS sequence"/>
</dbReference>
<feature type="domain" description="ER-bound oxygenase mpaB/mpaB'/Rubber oxygenase catalytic" evidence="1">
    <location>
        <begin position="47"/>
        <end position="171"/>
    </location>
</feature>
<dbReference type="PANTHER" id="PTHR37539">
    <property type="entry name" value="SECRETED PROTEIN-RELATED"/>
    <property type="match status" value="1"/>
</dbReference>
<name>A0A8E2F1G3_9PEZI</name>
<organism evidence="2 3">
    <name type="scientific">Glonium stellatum</name>
    <dbReference type="NCBI Taxonomy" id="574774"/>
    <lineage>
        <taxon>Eukaryota</taxon>
        <taxon>Fungi</taxon>
        <taxon>Dikarya</taxon>
        <taxon>Ascomycota</taxon>
        <taxon>Pezizomycotina</taxon>
        <taxon>Dothideomycetes</taxon>
        <taxon>Pleosporomycetidae</taxon>
        <taxon>Gloniales</taxon>
        <taxon>Gloniaceae</taxon>
        <taxon>Glonium</taxon>
    </lineage>
</organism>
<dbReference type="InterPro" id="IPR018713">
    <property type="entry name" value="MPAB/Lcp_cat_dom"/>
</dbReference>
<feature type="non-terminal residue" evidence="2">
    <location>
        <position position="1"/>
    </location>
</feature>
<dbReference type="Pfam" id="PF09995">
    <property type="entry name" value="MPAB_Lcp_cat"/>
    <property type="match status" value="1"/>
</dbReference>
<accession>A0A8E2F1G3</accession>
<proteinExistence type="predicted"/>